<reference evidence="11 12" key="1">
    <citation type="journal article" date="2015" name="Mol. Plant Microbe Interact.">
        <title>Genome, transcriptome, and functional analyses of Penicillium expansum provide new insights into secondary metabolism and pathogenicity.</title>
        <authorList>
            <person name="Ballester A.R."/>
            <person name="Marcet-Houben M."/>
            <person name="Levin E."/>
            <person name="Sela N."/>
            <person name="Selma-Lazaro C."/>
            <person name="Carmona L."/>
            <person name="Wisniewski M."/>
            <person name="Droby S."/>
            <person name="Gonzalez-Candelas L."/>
            <person name="Gabaldon T."/>
        </authorList>
    </citation>
    <scope>NUCLEOTIDE SEQUENCE [LARGE SCALE GENOMIC DNA]</scope>
    <source>
        <strain evidence="11 12">MD-8</strain>
    </source>
</reference>
<dbReference type="GeneID" id="27683142"/>
<evidence type="ECO:0000256" key="4">
    <source>
        <dbReference type="ARBA" id="ARBA00022618"/>
    </source>
</evidence>
<evidence type="ECO:0000256" key="10">
    <source>
        <dbReference type="SAM" id="Coils"/>
    </source>
</evidence>
<dbReference type="VEuPathDB" id="FungiDB:PEXP_078460"/>
<dbReference type="GO" id="GO:0005829">
    <property type="term" value="C:cytosol"/>
    <property type="evidence" value="ECO:0007669"/>
    <property type="project" value="TreeGrafter"/>
</dbReference>
<comment type="caution">
    <text evidence="11">The sequence shown here is derived from an EMBL/GenBank/DDBJ whole genome shotgun (WGS) entry which is preliminary data.</text>
</comment>
<dbReference type="HOGENOM" id="CLU_068908_0_0_1"/>
<dbReference type="AlphaFoldDB" id="A0A0A2IXG4"/>
<dbReference type="GO" id="GO:0051301">
    <property type="term" value="P:cell division"/>
    <property type="evidence" value="ECO:0007669"/>
    <property type="project" value="UniProtKB-KW"/>
</dbReference>
<comment type="subcellular location">
    <subcellularLocation>
        <location evidence="1">Cytoplasm</location>
        <location evidence="1">Cytoskeleton</location>
        <location evidence="1">Spindle</location>
    </subcellularLocation>
</comment>
<keyword evidence="3" id="KW-0963">Cytoplasm</keyword>
<dbReference type="GO" id="GO:0005874">
    <property type="term" value="C:microtubule"/>
    <property type="evidence" value="ECO:0007669"/>
    <property type="project" value="UniProtKB-KW"/>
</dbReference>
<keyword evidence="5" id="KW-0493">Microtubule</keyword>
<evidence type="ECO:0000256" key="8">
    <source>
        <dbReference type="ARBA" id="ARBA00023212"/>
    </source>
</evidence>
<name>A0A0A2IXG4_PENEN</name>
<accession>A0A0A2IXG4</accession>
<dbReference type="GO" id="GO:0005819">
    <property type="term" value="C:spindle"/>
    <property type="evidence" value="ECO:0007669"/>
    <property type="project" value="UniProtKB-SubCell"/>
</dbReference>
<keyword evidence="6" id="KW-0498">Mitosis</keyword>
<dbReference type="PhylomeDB" id="A0A0A2IXG4"/>
<evidence type="ECO:0000256" key="9">
    <source>
        <dbReference type="ARBA" id="ARBA00023306"/>
    </source>
</evidence>
<dbReference type="GO" id="GO:0070652">
    <property type="term" value="C:HAUS complex"/>
    <property type="evidence" value="ECO:0007669"/>
    <property type="project" value="InterPro"/>
</dbReference>
<dbReference type="EMBL" id="JQFZ01000372">
    <property type="protein sequence ID" value="KGO49819.1"/>
    <property type="molecule type" value="Genomic_DNA"/>
</dbReference>
<dbReference type="PANTHER" id="PTHR31570:SF1">
    <property type="entry name" value="HAUS AUGMIN-LIKE COMPLEX SUBUNIT 1"/>
    <property type="match status" value="1"/>
</dbReference>
<dbReference type="PANTHER" id="PTHR31570">
    <property type="entry name" value="HAUS AUGMIN-LIKE COMPLEX SUBUNIT 1"/>
    <property type="match status" value="1"/>
</dbReference>
<protein>
    <recommendedName>
        <fullName evidence="13">HAUS augmin-like complex subunit 1</fullName>
    </recommendedName>
</protein>
<keyword evidence="4" id="KW-0132">Cell division</keyword>
<keyword evidence="12" id="KW-1185">Reference proteome</keyword>
<evidence type="ECO:0000256" key="5">
    <source>
        <dbReference type="ARBA" id="ARBA00022701"/>
    </source>
</evidence>
<dbReference type="GO" id="GO:0051225">
    <property type="term" value="P:spindle assembly"/>
    <property type="evidence" value="ECO:0007669"/>
    <property type="project" value="InterPro"/>
</dbReference>
<keyword evidence="8" id="KW-0206">Cytoskeleton</keyword>
<evidence type="ECO:0000256" key="6">
    <source>
        <dbReference type="ARBA" id="ARBA00022776"/>
    </source>
</evidence>
<dbReference type="STRING" id="27334.A0A0A2IXG4"/>
<dbReference type="InterPro" id="IPR026243">
    <property type="entry name" value="HAUS1"/>
</dbReference>
<evidence type="ECO:0000256" key="1">
    <source>
        <dbReference type="ARBA" id="ARBA00004186"/>
    </source>
</evidence>
<feature type="coiled-coil region" evidence="10">
    <location>
        <begin position="260"/>
        <end position="287"/>
    </location>
</feature>
<evidence type="ECO:0000256" key="7">
    <source>
        <dbReference type="ARBA" id="ARBA00023054"/>
    </source>
</evidence>
<evidence type="ECO:0000256" key="2">
    <source>
        <dbReference type="ARBA" id="ARBA00005479"/>
    </source>
</evidence>
<organism evidence="11 12">
    <name type="scientific">Penicillium expansum</name>
    <name type="common">Blue mold rot fungus</name>
    <dbReference type="NCBI Taxonomy" id="27334"/>
    <lineage>
        <taxon>Eukaryota</taxon>
        <taxon>Fungi</taxon>
        <taxon>Dikarya</taxon>
        <taxon>Ascomycota</taxon>
        <taxon>Pezizomycotina</taxon>
        <taxon>Eurotiomycetes</taxon>
        <taxon>Eurotiomycetidae</taxon>
        <taxon>Eurotiales</taxon>
        <taxon>Aspergillaceae</taxon>
        <taxon>Penicillium</taxon>
    </lineage>
</organism>
<evidence type="ECO:0000313" key="12">
    <source>
        <dbReference type="Proteomes" id="UP000030143"/>
    </source>
</evidence>
<keyword evidence="9" id="KW-0131">Cell cycle</keyword>
<dbReference type="OrthoDB" id="5372507at2759"/>
<evidence type="ECO:0008006" key="13">
    <source>
        <dbReference type="Google" id="ProtNLM"/>
    </source>
</evidence>
<dbReference type="Pfam" id="PF25762">
    <property type="entry name" value="HAUS1"/>
    <property type="match status" value="1"/>
</dbReference>
<evidence type="ECO:0000256" key="3">
    <source>
        <dbReference type="ARBA" id="ARBA00022490"/>
    </source>
</evidence>
<dbReference type="RefSeq" id="XP_016593208.1">
    <property type="nucleotide sequence ID" value="XM_016747721.1"/>
</dbReference>
<proteinExistence type="inferred from homology"/>
<gene>
    <name evidence="11" type="ORF">PEX2_104520</name>
</gene>
<dbReference type="Proteomes" id="UP000030143">
    <property type="component" value="Unassembled WGS sequence"/>
</dbReference>
<sequence length="292" mass="33392">MDSPLVSPAKARQAAIQAKDWAYVNSWLNRQYAPKPVPKFERNEDTLRVLLTLAAANDSADEEATLQHCAREDAVDAYKRREEFERNDPHEQQKNQLLDEVEMCLDDKGRCDLEDLADSAAALGNTLNPNPGDLGQSIVELTVEEFEAQEQIAKVDTLHRYLQRELARLQMELEELKTDVAYETPSDAQSLTSEWTRGTKTLAIKVGEYQDRIASLEKVQPRGPTIEELMVEEENVLKMRETVKALQGRVRAFHDLPKDTPGARAKYKELERELRQLKRQRDSIVDSIGERY</sequence>
<evidence type="ECO:0000313" key="11">
    <source>
        <dbReference type="EMBL" id="KGO49819.1"/>
    </source>
</evidence>
<comment type="similarity">
    <text evidence="2">Belongs to the HAUS1 family.</text>
</comment>
<keyword evidence="7 10" id="KW-0175">Coiled coil</keyword>